<accession>Q13GI9</accession>
<dbReference type="Proteomes" id="UP000001817">
    <property type="component" value="Chromosome 3"/>
</dbReference>
<name>Q13GI9_PARXL</name>
<dbReference type="KEGG" id="bxe:Bxe_C0925"/>
<sequence length="95" mass="9600">MTLSGIAASAYLCRRRGAIQGSVSRRRAQSDAGASSRPLIASMSVPIAMPSSAVKCASVRLDPLNAPDSVCIKDVVTIAPSGTSVVQNAAAPNSS</sequence>
<keyword evidence="2" id="KW-1185">Reference proteome</keyword>
<proteinExistence type="predicted"/>
<organism evidence="1 2">
    <name type="scientific">Paraburkholderia xenovorans (strain LB400)</name>
    <dbReference type="NCBI Taxonomy" id="266265"/>
    <lineage>
        <taxon>Bacteria</taxon>
        <taxon>Pseudomonadati</taxon>
        <taxon>Pseudomonadota</taxon>
        <taxon>Betaproteobacteria</taxon>
        <taxon>Burkholderiales</taxon>
        <taxon>Burkholderiaceae</taxon>
        <taxon>Paraburkholderia</taxon>
    </lineage>
</organism>
<gene>
    <name evidence="1" type="ORF">Bxe_C0925</name>
</gene>
<dbReference type="EMBL" id="CP000272">
    <property type="protein sequence ID" value="ABE36800.1"/>
    <property type="molecule type" value="Genomic_DNA"/>
</dbReference>
<reference evidence="1 2" key="1">
    <citation type="journal article" date="2006" name="Proc. Natl. Acad. Sci. U.S.A.">
        <title>Burkholderia xenovorans LB400 harbors a multi-replicon, 9.73-Mbp genome shaped for versatility.</title>
        <authorList>
            <person name="Chain P.S."/>
            <person name="Denef V.J."/>
            <person name="Konstantinidis K.T."/>
            <person name="Vergez L.M."/>
            <person name="Agullo L."/>
            <person name="Reyes V.L."/>
            <person name="Hauser L."/>
            <person name="Cordova M."/>
            <person name="Gomez L."/>
            <person name="Gonzalez M."/>
            <person name="Land M."/>
            <person name="Lao V."/>
            <person name="Larimer F."/>
            <person name="LiPuma J.J."/>
            <person name="Mahenthiralingam E."/>
            <person name="Malfatti S.A."/>
            <person name="Marx C.J."/>
            <person name="Parnell J.J."/>
            <person name="Ramette A."/>
            <person name="Richardson P."/>
            <person name="Seeger M."/>
            <person name="Smith D."/>
            <person name="Spilker T."/>
            <person name="Sul W.J."/>
            <person name="Tsoi T.V."/>
            <person name="Ulrich L.E."/>
            <person name="Zhulin I.B."/>
            <person name="Tiedje J.M."/>
        </authorList>
    </citation>
    <scope>NUCLEOTIDE SEQUENCE [LARGE SCALE GENOMIC DNA]</scope>
    <source>
        <strain evidence="1 2">LB400</strain>
    </source>
</reference>
<protein>
    <submittedName>
        <fullName evidence="1">Uncharacterized protein</fullName>
    </submittedName>
</protein>
<evidence type="ECO:0000313" key="1">
    <source>
        <dbReference type="EMBL" id="ABE36800.1"/>
    </source>
</evidence>
<evidence type="ECO:0000313" key="2">
    <source>
        <dbReference type="Proteomes" id="UP000001817"/>
    </source>
</evidence>
<dbReference type="AlphaFoldDB" id="Q13GI9"/>